<evidence type="ECO:0000313" key="2">
    <source>
        <dbReference type="EMBL" id="MEY9472910.1"/>
    </source>
</evidence>
<evidence type="ECO:0000313" key="3">
    <source>
        <dbReference type="Proteomes" id="UP001565474"/>
    </source>
</evidence>
<dbReference type="Proteomes" id="UP001565474">
    <property type="component" value="Unassembled WGS sequence"/>
</dbReference>
<reference evidence="2 3" key="1">
    <citation type="submission" date="2024-07" db="EMBL/GenBank/DDBJ databases">
        <title>Genomic Encyclopedia of Type Strains, Phase V (KMG-V): Genome sequencing to study the core and pangenomes of soil and plant-associated prokaryotes.</title>
        <authorList>
            <person name="Whitman W."/>
        </authorList>
    </citation>
    <scope>NUCLEOTIDE SEQUENCE [LARGE SCALE GENOMIC DNA]</scope>
    <source>
        <strain evidence="2 3">USDA 222</strain>
    </source>
</reference>
<sequence length="52" mass="5470">MTIDGKFGYQEMDHHGDKPDRGDIVARAILPALCQGAVAGDMEVRAARAASG</sequence>
<protein>
    <submittedName>
        <fullName evidence="2">Uncharacterized protein</fullName>
    </submittedName>
</protein>
<gene>
    <name evidence="2" type="ORF">ABH992_005309</name>
</gene>
<keyword evidence="3" id="KW-1185">Reference proteome</keyword>
<feature type="compositionally biased region" description="Basic and acidic residues" evidence="1">
    <location>
        <begin position="11"/>
        <end position="20"/>
    </location>
</feature>
<proteinExistence type="predicted"/>
<accession>A0ABV4GPC1</accession>
<evidence type="ECO:0000256" key="1">
    <source>
        <dbReference type="SAM" id="MobiDB-lite"/>
    </source>
</evidence>
<name>A0ABV4GPC1_9BRAD</name>
<dbReference type="EMBL" id="JBGBZN010000002">
    <property type="protein sequence ID" value="MEY9472910.1"/>
    <property type="molecule type" value="Genomic_DNA"/>
</dbReference>
<dbReference type="RefSeq" id="WP_157784106.1">
    <property type="nucleotide sequence ID" value="NZ_JADYWB010000045.1"/>
</dbReference>
<feature type="region of interest" description="Disordered" evidence="1">
    <location>
        <begin position="1"/>
        <end position="20"/>
    </location>
</feature>
<comment type="caution">
    <text evidence="2">The sequence shown here is derived from an EMBL/GenBank/DDBJ whole genome shotgun (WGS) entry which is preliminary data.</text>
</comment>
<organism evidence="2 3">
    <name type="scientific">Bradyrhizobium yuanmingense</name>
    <dbReference type="NCBI Taxonomy" id="108015"/>
    <lineage>
        <taxon>Bacteria</taxon>
        <taxon>Pseudomonadati</taxon>
        <taxon>Pseudomonadota</taxon>
        <taxon>Alphaproteobacteria</taxon>
        <taxon>Hyphomicrobiales</taxon>
        <taxon>Nitrobacteraceae</taxon>
        <taxon>Bradyrhizobium</taxon>
    </lineage>
</organism>